<comment type="function">
    <text evidence="2 10">Catalyzes the isomerization between 2-isopropylmalate and 3-isopropylmalate, via the formation of 2-isopropylmaleate.</text>
</comment>
<dbReference type="Pfam" id="PF00694">
    <property type="entry name" value="Aconitase_C"/>
    <property type="match status" value="1"/>
</dbReference>
<dbReference type="CDD" id="cd01577">
    <property type="entry name" value="IPMI_Swivel"/>
    <property type="match status" value="1"/>
</dbReference>
<dbReference type="PANTHER" id="PTHR43345">
    <property type="entry name" value="3-ISOPROPYLMALATE DEHYDRATASE SMALL SUBUNIT 2-RELATED-RELATED"/>
    <property type="match status" value="1"/>
</dbReference>
<dbReference type="NCBIfam" id="TIGR00171">
    <property type="entry name" value="leuD"/>
    <property type="match status" value="1"/>
</dbReference>
<dbReference type="GeneID" id="91303814"/>
<evidence type="ECO:0000256" key="6">
    <source>
        <dbReference type="ARBA" id="ARBA00022430"/>
    </source>
</evidence>
<comment type="catalytic activity">
    <reaction evidence="1 10">
        <text>(2R,3S)-3-isopropylmalate = (2S)-2-isopropylmalate</text>
        <dbReference type="Rhea" id="RHEA:32287"/>
        <dbReference type="ChEBI" id="CHEBI:1178"/>
        <dbReference type="ChEBI" id="CHEBI:35121"/>
        <dbReference type="EC" id="4.2.1.33"/>
    </reaction>
</comment>
<reference evidence="11 12" key="1">
    <citation type="submission" date="2016-05" db="EMBL/GenBank/DDBJ databases">
        <title>Non-Contiguous Finished Genome Sequence of Streptomyces parvulus 2297 Integrated Site-Specifically with Actinophage R4.</title>
        <authorList>
            <person name="Nishizawa T."/>
            <person name="Miura T."/>
            <person name="Harada C."/>
            <person name="Guo Y."/>
            <person name="Narisawa K."/>
            <person name="Ohta H."/>
            <person name="Takahashi H."/>
            <person name="Shirai M."/>
        </authorList>
    </citation>
    <scope>NUCLEOTIDE SEQUENCE [LARGE SCALE GENOMIC DNA]</scope>
    <source>
        <strain evidence="11 12">2297</strain>
    </source>
</reference>
<dbReference type="InterPro" id="IPR000573">
    <property type="entry name" value="AconitaseA/IPMdHydase_ssu_swvl"/>
</dbReference>
<keyword evidence="7 10" id="KW-0028">Amino-acid biosynthesis</keyword>
<evidence type="ECO:0000256" key="1">
    <source>
        <dbReference type="ARBA" id="ARBA00000491"/>
    </source>
</evidence>
<dbReference type="UniPathway" id="UPA00048">
    <property type="reaction ID" value="UER00071"/>
</dbReference>
<dbReference type="InterPro" id="IPR033940">
    <property type="entry name" value="IPMI_Swivel"/>
</dbReference>
<evidence type="ECO:0000256" key="10">
    <source>
        <dbReference type="HAMAP-Rule" id="MF_01031"/>
    </source>
</evidence>
<organism evidence="11 12">
    <name type="scientific">Streptomyces parvulus</name>
    <dbReference type="NCBI Taxonomy" id="146923"/>
    <lineage>
        <taxon>Bacteria</taxon>
        <taxon>Bacillati</taxon>
        <taxon>Actinomycetota</taxon>
        <taxon>Actinomycetes</taxon>
        <taxon>Kitasatosporales</taxon>
        <taxon>Streptomycetaceae</taxon>
        <taxon>Streptomyces</taxon>
    </lineage>
</organism>
<keyword evidence="8 10" id="KW-0456">Lyase</keyword>
<evidence type="ECO:0000256" key="9">
    <source>
        <dbReference type="ARBA" id="ARBA00023304"/>
    </source>
</evidence>
<comment type="similarity">
    <text evidence="4 10">Belongs to the LeuD family. LeuD type 1 subfamily.</text>
</comment>
<keyword evidence="9 10" id="KW-0100">Branched-chain amino acid biosynthesis</keyword>
<dbReference type="Proteomes" id="UP000078468">
    <property type="component" value="Chromosome"/>
</dbReference>
<dbReference type="GO" id="GO:0009098">
    <property type="term" value="P:L-leucine biosynthetic process"/>
    <property type="evidence" value="ECO:0007669"/>
    <property type="project" value="UniProtKB-UniRule"/>
</dbReference>
<proteinExistence type="inferred from homology"/>
<evidence type="ECO:0000256" key="4">
    <source>
        <dbReference type="ARBA" id="ARBA00009845"/>
    </source>
</evidence>
<dbReference type="NCBIfam" id="NF002458">
    <property type="entry name" value="PRK01641.1"/>
    <property type="match status" value="1"/>
</dbReference>
<evidence type="ECO:0000256" key="8">
    <source>
        <dbReference type="ARBA" id="ARBA00023239"/>
    </source>
</evidence>
<evidence type="ECO:0000313" key="11">
    <source>
        <dbReference type="EMBL" id="ANJ06020.1"/>
    </source>
</evidence>
<dbReference type="SUPFAM" id="SSF52016">
    <property type="entry name" value="LeuD/IlvD-like"/>
    <property type="match status" value="1"/>
</dbReference>
<dbReference type="EMBL" id="CP015866">
    <property type="protein sequence ID" value="ANJ06020.1"/>
    <property type="molecule type" value="Genomic_DNA"/>
</dbReference>
<dbReference type="InterPro" id="IPR015928">
    <property type="entry name" value="Aconitase/3IPM_dehydase_swvl"/>
</dbReference>
<accession>A0A191UTK0</accession>
<comment type="pathway">
    <text evidence="3 10">Amino-acid biosynthesis; L-leucine biosynthesis; L-leucine from 3-methyl-2-oxobutanoate: step 2/4.</text>
</comment>
<dbReference type="InterPro" id="IPR050075">
    <property type="entry name" value="LeuD"/>
</dbReference>
<comment type="subunit">
    <text evidence="5 10">Heterodimer of LeuC and LeuD.</text>
</comment>
<dbReference type="EC" id="4.2.1.33" evidence="10"/>
<dbReference type="InterPro" id="IPR004431">
    <property type="entry name" value="3-IsopropMal_deHydase_ssu"/>
</dbReference>
<gene>
    <name evidence="10" type="primary">leuD</name>
    <name evidence="11" type="ORF">Spa2297_02890</name>
</gene>
<dbReference type="GO" id="GO:0009316">
    <property type="term" value="C:3-isopropylmalate dehydratase complex"/>
    <property type="evidence" value="ECO:0007669"/>
    <property type="project" value="InterPro"/>
</dbReference>
<dbReference type="Gene3D" id="3.20.19.10">
    <property type="entry name" value="Aconitase, domain 4"/>
    <property type="match status" value="1"/>
</dbReference>
<evidence type="ECO:0000256" key="2">
    <source>
        <dbReference type="ARBA" id="ARBA00002695"/>
    </source>
</evidence>
<evidence type="ECO:0000256" key="7">
    <source>
        <dbReference type="ARBA" id="ARBA00022605"/>
    </source>
</evidence>
<evidence type="ECO:0000256" key="3">
    <source>
        <dbReference type="ARBA" id="ARBA00004729"/>
    </source>
</evidence>
<sequence length="206" mass="22780">MEPLRSHTGRCLPLRRTNVDTDQIIPSEHCRSVRRTGYADALFARWRTDPGFVFERPERSGATVLLAGAHFATGSSREHAVWALRDWGVAAVVAPSFGDIFRRNALKNGLLAVVLPERAVASLLERAEADPAFDVTLDLEECRVTAGGESWGFDIDARARRLLLAGHDDITATLTRQDAIARHERTRPHWRPALTPGWASVPAEPS</sequence>
<dbReference type="RefSeq" id="WP_064726400.1">
    <property type="nucleotide sequence ID" value="NZ_BMRX01000003.1"/>
</dbReference>
<evidence type="ECO:0000256" key="5">
    <source>
        <dbReference type="ARBA" id="ARBA00011271"/>
    </source>
</evidence>
<dbReference type="HAMAP" id="MF_01031">
    <property type="entry name" value="LeuD_type1"/>
    <property type="match status" value="1"/>
</dbReference>
<protein>
    <recommendedName>
        <fullName evidence="10">3-isopropylmalate dehydratase small subunit</fullName>
        <ecNumber evidence="10">4.2.1.33</ecNumber>
    </recommendedName>
    <alternativeName>
        <fullName evidence="10">Alpha-IPM isomerase</fullName>
        <shortName evidence="10">IPMI</shortName>
    </alternativeName>
    <alternativeName>
        <fullName evidence="10">Isopropylmalate isomerase</fullName>
    </alternativeName>
</protein>
<dbReference type="PANTHER" id="PTHR43345:SF5">
    <property type="entry name" value="3-ISOPROPYLMALATE DEHYDRATASE SMALL SUBUNIT"/>
    <property type="match status" value="1"/>
</dbReference>
<dbReference type="AlphaFoldDB" id="A0A191UTK0"/>
<name>A0A191UTK0_9ACTN</name>
<keyword evidence="6 10" id="KW-0432">Leucine biosynthesis</keyword>
<dbReference type="KEGG" id="spav:Spa2297_02890"/>
<dbReference type="GO" id="GO:0003861">
    <property type="term" value="F:3-isopropylmalate dehydratase activity"/>
    <property type="evidence" value="ECO:0007669"/>
    <property type="project" value="UniProtKB-UniRule"/>
</dbReference>
<evidence type="ECO:0000313" key="12">
    <source>
        <dbReference type="Proteomes" id="UP000078468"/>
    </source>
</evidence>